<dbReference type="HOGENOM" id="CLU_2374987_0_0_1"/>
<keyword evidence="2" id="KW-1185">Reference proteome</keyword>
<proteinExistence type="predicted"/>
<dbReference type="EMBL" id="CH479200">
    <property type="protein sequence ID" value="EDW29807.1"/>
    <property type="molecule type" value="Genomic_DNA"/>
</dbReference>
<reference evidence="1 2" key="1">
    <citation type="journal article" date="2007" name="Nature">
        <title>Evolution of genes and genomes on the Drosophila phylogeny.</title>
        <authorList>
            <consortium name="Drosophila 12 Genomes Consortium"/>
            <person name="Clark A.G."/>
            <person name="Eisen M.B."/>
            <person name="Smith D.R."/>
            <person name="Bergman C.M."/>
            <person name="Oliver B."/>
            <person name="Markow T.A."/>
            <person name="Kaufman T.C."/>
            <person name="Kellis M."/>
            <person name="Gelbart W."/>
            <person name="Iyer V.N."/>
            <person name="Pollard D.A."/>
            <person name="Sackton T.B."/>
            <person name="Larracuente A.M."/>
            <person name="Singh N.D."/>
            <person name="Abad J.P."/>
            <person name="Abt D.N."/>
            <person name="Adryan B."/>
            <person name="Aguade M."/>
            <person name="Akashi H."/>
            <person name="Anderson W.W."/>
            <person name="Aquadro C.F."/>
            <person name="Ardell D.H."/>
            <person name="Arguello R."/>
            <person name="Artieri C.G."/>
            <person name="Barbash D.A."/>
            <person name="Barker D."/>
            <person name="Barsanti P."/>
            <person name="Batterham P."/>
            <person name="Batzoglou S."/>
            <person name="Begun D."/>
            <person name="Bhutkar A."/>
            <person name="Blanco E."/>
            <person name="Bosak S.A."/>
            <person name="Bradley R.K."/>
            <person name="Brand A.D."/>
            <person name="Brent M.R."/>
            <person name="Brooks A.N."/>
            <person name="Brown R.H."/>
            <person name="Butlin R.K."/>
            <person name="Caggese C."/>
            <person name="Calvi B.R."/>
            <person name="Bernardo de Carvalho A."/>
            <person name="Caspi A."/>
            <person name="Castrezana S."/>
            <person name="Celniker S.E."/>
            <person name="Chang J.L."/>
            <person name="Chapple C."/>
            <person name="Chatterji S."/>
            <person name="Chinwalla A."/>
            <person name="Civetta A."/>
            <person name="Clifton S.W."/>
            <person name="Comeron J.M."/>
            <person name="Costello J.C."/>
            <person name="Coyne J.A."/>
            <person name="Daub J."/>
            <person name="David R.G."/>
            <person name="Delcher A.L."/>
            <person name="Delehaunty K."/>
            <person name="Do C.B."/>
            <person name="Ebling H."/>
            <person name="Edwards K."/>
            <person name="Eickbush T."/>
            <person name="Evans J.D."/>
            <person name="Filipski A."/>
            <person name="Findeiss S."/>
            <person name="Freyhult E."/>
            <person name="Fulton L."/>
            <person name="Fulton R."/>
            <person name="Garcia A.C."/>
            <person name="Gardiner A."/>
            <person name="Garfield D.A."/>
            <person name="Garvin B.E."/>
            <person name="Gibson G."/>
            <person name="Gilbert D."/>
            <person name="Gnerre S."/>
            <person name="Godfrey J."/>
            <person name="Good R."/>
            <person name="Gotea V."/>
            <person name="Gravely B."/>
            <person name="Greenberg A.J."/>
            <person name="Griffiths-Jones S."/>
            <person name="Gross S."/>
            <person name="Guigo R."/>
            <person name="Gustafson E.A."/>
            <person name="Haerty W."/>
            <person name="Hahn M.W."/>
            <person name="Halligan D.L."/>
            <person name="Halpern A.L."/>
            <person name="Halter G.M."/>
            <person name="Han M.V."/>
            <person name="Heger A."/>
            <person name="Hillier L."/>
            <person name="Hinrichs A.S."/>
            <person name="Holmes I."/>
            <person name="Hoskins R.A."/>
            <person name="Hubisz M.J."/>
            <person name="Hultmark D."/>
            <person name="Huntley M.A."/>
            <person name="Jaffe D.B."/>
            <person name="Jagadeeshan S."/>
            <person name="Jeck W.R."/>
            <person name="Johnson J."/>
            <person name="Jones C.D."/>
            <person name="Jordan W.C."/>
            <person name="Karpen G.H."/>
            <person name="Kataoka E."/>
            <person name="Keightley P.D."/>
            <person name="Kheradpour P."/>
            <person name="Kirkness E.F."/>
            <person name="Koerich L.B."/>
            <person name="Kristiansen K."/>
            <person name="Kudrna D."/>
            <person name="Kulathinal R.J."/>
            <person name="Kumar S."/>
            <person name="Kwok R."/>
            <person name="Lander E."/>
            <person name="Langley C.H."/>
            <person name="Lapoint R."/>
            <person name="Lazzaro B.P."/>
            <person name="Lee S.J."/>
            <person name="Levesque L."/>
            <person name="Li R."/>
            <person name="Lin C.F."/>
            <person name="Lin M.F."/>
            <person name="Lindblad-Toh K."/>
            <person name="Llopart A."/>
            <person name="Long M."/>
            <person name="Low L."/>
            <person name="Lozovsky E."/>
            <person name="Lu J."/>
            <person name="Luo M."/>
            <person name="Machado C.A."/>
            <person name="Makalowski W."/>
            <person name="Marzo M."/>
            <person name="Matsuda M."/>
            <person name="Matzkin L."/>
            <person name="McAllister B."/>
            <person name="McBride C.S."/>
            <person name="McKernan B."/>
            <person name="McKernan K."/>
            <person name="Mendez-Lago M."/>
            <person name="Minx P."/>
            <person name="Mollenhauer M.U."/>
            <person name="Montooth K."/>
            <person name="Mount S.M."/>
            <person name="Mu X."/>
            <person name="Myers E."/>
            <person name="Negre B."/>
            <person name="Newfeld S."/>
            <person name="Nielsen R."/>
            <person name="Noor M.A."/>
            <person name="O'Grady P."/>
            <person name="Pachter L."/>
            <person name="Papaceit M."/>
            <person name="Parisi M.J."/>
            <person name="Parisi M."/>
            <person name="Parts L."/>
            <person name="Pedersen J.S."/>
            <person name="Pesole G."/>
            <person name="Phillippy A.M."/>
            <person name="Ponting C.P."/>
            <person name="Pop M."/>
            <person name="Porcelli D."/>
            <person name="Powell J.R."/>
            <person name="Prohaska S."/>
            <person name="Pruitt K."/>
            <person name="Puig M."/>
            <person name="Quesneville H."/>
            <person name="Ram K.R."/>
            <person name="Rand D."/>
            <person name="Rasmussen M.D."/>
            <person name="Reed L.K."/>
            <person name="Reenan R."/>
            <person name="Reily A."/>
            <person name="Remington K.A."/>
            <person name="Rieger T.T."/>
            <person name="Ritchie M.G."/>
            <person name="Robin C."/>
            <person name="Rogers Y.H."/>
            <person name="Rohde C."/>
            <person name="Rozas J."/>
            <person name="Rubenfield M.J."/>
            <person name="Ruiz A."/>
            <person name="Russo S."/>
            <person name="Salzberg S.L."/>
            <person name="Sanchez-Gracia A."/>
            <person name="Saranga D.J."/>
            <person name="Sato H."/>
            <person name="Schaeffer S.W."/>
            <person name="Schatz M.C."/>
            <person name="Schlenke T."/>
            <person name="Schwartz R."/>
            <person name="Segarra C."/>
            <person name="Singh R.S."/>
            <person name="Sirot L."/>
            <person name="Sirota M."/>
            <person name="Sisneros N.B."/>
            <person name="Smith C.D."/>
            <person name="Smith T.F."/>
            <person name="Spieth J."/>
            <person name="Stage D.E."/>
            <person name="Stark A."/>
            <person name="Stephan W."/>
            <person name="Strausberg R.L."/>
            <person name="Strempel S."/>
            <person name="Sturgill D."/>
            <person name="Sutton G."/>
            <person name="Sutton G.G."/>
            <person name="Tao W."/>
            <person name="Teichmann S."/>
            <person name="Tobari Y.N."/>
            <person name="Tomimura Y."/>
            <person name="Tsolas J.M."/>
            <person name="Valente V.L."/>
            <person name="Venter E."/>
            <person name="Venter J.C."/>
            <person name="Vicario S."/>
            <person name="Vieira F.G."/>
            <person name="Vilella A.J."/>
            <person name="Villasante A."/>
            <person name="Walenz B."/>
            <person name="Wang J."/>
            <person name="Wasserman M."/>
            <person name="Watts T."/>
            <person name="Wilson D."/>
            <person name="Wilson R.K."/>
            <person name="Wing R.A."/>
            <person name="Wolfner M.F."/>
            <person name="Wong A."/>
            <person name="Wong G.K."/>
            <person name="Wu C.I."/>
            <person name="Wu G."/>
            <person name="Yamamoto D."/>
            <person name="Yang H.P."/>
            <person name="Yang S.P."/>
            <person name="Yorke J.A."/>
            <person name="Yoshida K."/>
            <person name="Zdobnov E."/>
            <person name="Zhang P."/>
            <person name="Zhang Y."/>
            <person name="Zimin A.V."/>
            <person name="Baldwin J."/>
            <person name="Abdouelleil A."/>
            <person name="Abdulkadir J."/>
            <person name="Abebe A."/>
            <person name="Abera B."/>
            <person name="Abreu J."/>
            <person name="Acer S.C."/>
            <person name="Aftuck L."/>
            <person name="Alexander A."/>
            <person name="An P."/>
            <person name="Anderson E."/>
            <person name="Anderson S."/>
            <person name="Arachi H."/>
            <person name="Azer M."/>
            <person name="Bachantsang P."/>
            <person name="Barry A."/>
            <person name="Bayul T."/>
            <person name="Berlin A."/>
            <person name="Bessette D."/>
            <person name="Bloom T."/>
            <person name="Blye J."/>
            <person name="Boguslavskiy L."/>
            <person name="Bonnet C."/>
            <person name="Boukhgalter B."/>
            <person name="Bourzgui I."/>
            <person name="Brown A."/>
            <person name="Cahill P."/>
            <person name="Channer S."/>
            <person name="Cheshatsang Y."/>
            <person name="Chuda L."/>
            <person name="Citroen M."/>
            <person name="Collymore A."/>
            <person name="Cooke P."/>
            <person name="Costello M."/>
            <person name="D'Aco K."/>
            <person name="Daza R."/>
            <person name="De Haan G."/>
            <person name="DeGray S."/>
            <person name="DeMaso C."/>
            <person name="Dhargay N."/>
            <person name="Dooley K."/>
            <person name="Dooley E."/>
            <person name="Doricent M."/>
            <person name="Dorje P."/>
            <person name="Dorjee K."/>
            <person name="Dupes A."/>
            <person name="Elong R."/>
            <person name="Falk J."/>
            <person name="Farina A."/>
            <person name="Faro S."/>
            <person name="Ferguson D."/>
            <person name="Fisher S."/>
            <person name="Foley C.D."/>
            <person name="Franke A."/>
            <person name="Friedrich D."/>
            <person name="Gadbois L."/>
            <person name="Gearin G."/>
            <person name="Gearin C.R."/>
            <person name="Giannoukos G."/>
            <person name="Goode T."/>
            <person name="Graham J."/>
            <person name="Grandbois E."/>
            <person name="Grewal S."/>
            <person name="Gyaltsen K."/>
            <person name="Hafez N."/>
            <person name="Hagos B."/>
            <person name="Hall J."/>
            <person name="Henson C."/>
            <person name="Hollinger A."/>
            <person name="Honan T."/>
            <person name="Huard M.D."/>
            <person name="Hughes L."/>
            <person name="Hurhula B."/>
            <person name="Husby M.E."/>
            <person name="Kamat A."/>
            <person name="Kanga B."/>
            <person name="Kashin S."/>
            <person name="Khazanovich D."/>
            <person name="Kisner P."/>
            <person name="Lance K."/>
            <person name="Lara M."/>
            <person name="Lee W."/>
            <person name="Lennon N."/>
            <person name="Letendre F."/>
            <person name="LeVine R."/>
            <person name="Lipovsky A."/>
            <person name="Liu X."/>
            <person name="Liu J."/>
            <person name="Liu S."/>
            <person name="Lokyitsang T."/>
            <person name="Lokyitsang Y."/>
            <person name="Lubonja R."/>
            <person name="Lui A."/>
            <person name="MacDonald P."/>
            <person name="Magnisalis V."/>
            <person name="Maru K."/>
            <person name="Matthews C."/>
            <person name="McCusker W."/>
            <person name="McDonough S."/>
            <person name="Mehta T."/>
            <person name="Meldrim J."/>
            <person name="Meneus L."/>
            <person name="Mihai O."/>
            <person name="Mihalev A."/>
            <person name="Mihova T."/>
            <person name="Mittelman R."/>
            <person name="Mlenga V."/>
            <person name="Montmayeur A."/>
            <person name="Mulrain L."/>
            <person name="Navidi A."/>
            <person name="Naylor J."/>
            <person name="Negash T."/>
            <person name="Nguyen T."/>
            <person name="Nguyen N."/>
            <person name="Nicol R."/>
            <person name="Norbu C."/>
            <person name="Norbu N."/>
            <person name="Novod N."/>
            <person name="O'Neill B."/>
            <person name="Osman S."/>
            <person name="Markiewicz E."/>
            <person name="Oyono O.L."/>
            <person name="Patti C."/>
            <person name="Phunkhang P."/>
            <person name="Pierre F."/>
            <person name="Priest M."/>
            <person name="Raghuraman S."/>
            <person name="Rege F."/>
            <person name="Reyes R."/>
            <person name="Rise C."/>
            <person name="Rogov P."/>
            <person name="Ross K."/>
            <person name="Ryan E."/>
            <person name="Settipalli S."/>
            <person name="Shea T."/>
            <person name="Sherpa N."/>
            <person name="Shi L."/>
            <person name="Shih D."/>
            <person name="Sparrow T."/>
            <person name="Spaulding J."/>
            <person name="Stalker J."/>
            <person name="Stange-Thomann N."/>
            <person name="Stavropoulos S."/>
            <person name="Stone C."/>
            <person name="Strader C."/>
            <person name="Tesfaye S."/>
            <person name="Thomson T."/>
            <person name="Thoulutsang Y."/>
            <person name="Thoulutsang D."/>
            <person name="Topham K."/>
            <person name="Topping I."/>
            <person name="Tsamla T."/>
            <person name="Vassiliev H."/>
            <person name="Vo A."/>
            <person name="Wangchuk T."/>
            <person name="Wangdi T."/>
            <person name="Weiand M."/>
            <person name="Wilkinson J."/>
            <person name="Wilson A."/>
            <person name="Yadav S."/>
            <person name="Young G."/>
            <person name="Yu Q."/>
            <person name="Zembek L."/>
            <person name="Zhong D."/>
            <person name="Zimmer A."/>
            <person name="Zwirko Z."/>
            <person name="Jaffe D.B."/>
            <person name="Alvarez P."/>
            <person name="Brockman W."/>
            <person name="Butler J."/>
            <person name="Chin C."/>
            <person name="Gnerre S."/>
            <person name="Grabherr M."/>
            <person name="Kleber M."/>
            <person name="Mauceli E."/>
            <person name="MacCallum I."/>
        </authorList>
    </citation>
    <scope>NUCLEOTIDE SEQUENCE [LARGE SCALE GENOMIC DNA]</scope>
    <source>
        <strain evidence="2">MSH-3 / Tucson 14011-0111.49</strain>
    </source>
</reference>
<organism evidence="2">
    <name type="scientific">Drosophila persimilis</name>
    <name type="common">Fruit fly</name>
    <dbReference type="NCBI Taxonomy" id="7234"/>
    <lineage>
        <taxon>Eukaryota</taxon>
        <taxon>Metazoa</taxon>
        <taxon>Ecdysozoa</taxon>
        <taxon>Arthropoda</taxon>
        <taxon>Hexapoda</taxon>
        <taxon>Insecta</taxon>
        <taxon>Pterygota</taxon>
        <taxon>Neoptera</taxon>
        <taxon>Endopterygota</taxon>
        <taxon>Diptera</taxon>
        <taxon>Brachycera</taxon>
        <taxon>Muscomorpha</taxon>
        <taxon>Ephydroidea</taxon>
        <taxon>Drosophilidae</taxon>
        <taxon>Drosophila</taxon>
        <taxon>Sophophora</taxon>
    </lineage>
</organism>
<protein>
    <submittedName>
        <fullName evidence="1">GL15003</fullName>
    </submittedName>
</protein>
<evidence type="ECO:0000313" key="1">
    <source>
        <dbReference type="EMBL" id="EDW29807.1"/>
    </source>
</evidence>
<evidence type="ECO:0000313" key="2">
    <source>
        <dbReference type="Proteomes" id="UP000008744"/>
    </source>
</evidence>
<dbReference type="AlphaFoldDB" id="B4H0L2"/>
<name>B4H0L2_DROPE</name>
<accession>B4H0L2</accession>
<sequence length="95" mass="10934">MCLQQLPQKQQQQQQQKHQQYKPPKWFLSDQSCHLFGLLFGSVKWQRLCLAFAFAVASAAEWGRSGVPVRVRCVGVATTLCRQRPETEPKKMMKA</sequence>
<gene>
    <name evidence="1" type="primary">Dper\GL15003</name>
    <name evidence="1" type="ORF">Dper_GL15003</name>
</gene>
<dbReference type="Proteomes" id="UP000008744">
    <property type="component" value="Unassembled WGS sequence"/>
</dbReference>